<feature type="domain" description="Eis-like acetyltransferase" evidence="3">
    <location>
        <begin position="69"/>
        <end position="174"/>
    </location>
</feature>
<feature type="compositionally biased region" description="Gly residues" evidence="1">
    <location>
        <begin position="246"/>
        <end position="257"/>
    </location>
</feature>
<dbReference type="InterPro" id="IPR025559">
    <property type="entry name" value="Eis_dom"/>
</dbReference>
<name>A0AA37XGW2_9MICO</name>
<evidence type="ECO:0008006" key="6">
    <source>
        <dbReference type="Google" id="ProtNLM"/>
    </source>
</evidence>
<evidence type="ECO:0000256" key="1">
    <source>
        <dbReference type="SAM" id="MobiDB-lite"/>
    </source>
</evidence>
<keyword evidence="5" id="KW-1185">Reference proteome</keyword>
<feature type="region of interest" description="Disordered" evidence="1">
    <location>
        <begin position="244"/>
        <end position="263"/>
    </location>
</feature>
<gene>
    <name evidence="4" type="ORF">GCM10025875_32330</name>
</gene>
<evidence type="ECO:0000259" key="2">
    <source>
        <dbReference type="Pfam" id="PF13530"/>
    </source>
</evidence>
<dbReference type="InterPro" id="IPR041380">
    <property type="entry name" value="Acetyltransf_17"/>
</dbReference>
<accession>A0AA37XGW2</accession>
<dbReference type="RefSeq" id="WP_284251928.1">
    <property type="nucleotide sequence ID" value="NZ_BSUM01000001.1"/>
</dbReference>
<reference evidence="4" key="2">
    <citation type="submission" date="2023-02" db="EMBL/GenBank/DDBJ databases">
        <authorList>
            <person name="Sun Q."/>
            <person name="Mori K."/>
        </authorList>
    </citation>
    <scope>NUCLEOTIDE SEQUENCE</scope>
    <source>
        <strain evidence="4">NBRC 112290</strain>
    </source>
</reference>
<dbReference type="InterPro" id="IPR036527">
    <property type="entry name" value="SCP2_sterol-bd_dom_sf"/>
</dbReference>
<dbReference type="PANTHER" id="PTHR37817:SF1">
    <property type="entry name" value="N-ACETYLTRANSFERASE EIS"/>
    <property type="match status" value="1"/>
</dbReference>
<dbReference type="EMBL" id="BSUM01000001">
    <property type="protein sequence ID" value="GMA33241.1"/>
    <property type="molecule type" value="Genomic_DNA"/>
</dbReference>
<dbReference type="Proteomes" id="UP001157161">
    <property type="component" value="Unassembled WGS sequence"/>
</dbReference>
<dbReference type="SUPFAM" id="SSF55718">
    <property type="entry name" value="SCP-like"/>
    <property type="match status" value="1"/>
</dbReference>
<dbReference type="GO" id="GO:0030649">
    <property type="term" value="P:aminoglycoside antibiotic catabolic process"/>
    <property type="evidence" value="ECO:0007669"/>
    <property type="project" value="TreeGrafter"/>
</dbReference>
<dbReference type="Pfam" id="PF13530">
    <property type="entry name" value="SCP2_2"/>
    <property type="match status" value="1"/>
</dbReference>
<reference evidence="4" key="1">
    <citation type="journal article" date="2014" name="Int. J. Syst. Evol. Microbiol.">
        <title>Complete genome sequence of Corynebacterium casei LMG S-19264T (=DSM 44701T), isolated from a smear-ripened cheese.</title>
        <authorList>
            <consortium name="US DOE Joint Genome Institute (JGI-PGF)"/>
            <person name="Walter F."/>
            <person name="Albersmeier A."/>
            <person name="Kalinowski J."/>
            <person name="Ruckert C."/>
        </authorList>
    </citation>
    <scope>NUCLEOTIDE SEQUENCE</scope>
    <source>
        <strain evidence="4">NBRC 112290</strain>
    </source>
</reference>
<proteinExistence type="predicted"/>
<dbReference type="Pfam" id="PF17668">
    <property type="entry name" value="Acetyltransf_17"/>
    <property type="match status" value="1"/>
</dbReference>
<dbReference type="AlphaFoldDB" id="A0AA37XGW2"/>
<dbReference type="GO" id="GO:0034069">
    <property type="term" value="F:aminoglycoside N-acetyltransferase activity"/>
    <property type="evidence" value="ECO:0007669"/>
    <property type="project" value="TreeGrafter"/>
</dbReference>
<organism evidence="4 5">
    <name type="scientific">Litorihabitans aurantiacus</name>
    <dbReference type="NCBI Taxonomy" id="1930061"/>
    <lineage>
        <taxon>Bacteria</taxon>
        <taxon>Bacillati</taxon>
        <taxon>Actinomycetota</taxon>
        <taxon>Actinomycetes</taxon>
        <taxon>Micrococcales</taxon>
        <taxon>Beutenbergiaceae</taxon>
        <taxon>Litorihabitans</taxon>
    </lineage>
</organism>
<evidence type="ECO:0000313" key="5">
    <source>
        <dbReference type="Proteomes" id="UP001157161"/>
    </source>
</evidence>
<dbReference type="InterPro" id="IPR051554">
    <property type="entry name" value="Acetyltransferase_Eis"/>
</dbReference>
<evidence type="ECO:0000259" key="3">
    <source>
        <dbReference type="Pfam" id="PF17668"/>
    </source>
</evidence>
<feature type="domain" description="Enhanced intracellular survival protein" evidence="2">
    <location>
        <begin position="184"/>
        <end position="317"/>
    </location>
</feature>
<dbReference type="Gene3D" id="3.40.630.30">
    <property type="match status" value="1"/>
</dbReference>
<dbReference type="InterPro" id="IPR016181">
    <property type="entry name" value="Acyl_CoA_acyltransferase"/>
</dbReference>
<dbReference type="Gene3D" id="3.30.1050.10">
    <property type="entry name" value="SCP2 sterol-binding domain"/>
    <property type="match status" value="1"/>
</dbReference>
<sequence length="323" mass="33675">MSEATIYGRYGFAPVATATRWVIDTARAGWIGPRPGGRLDPVDRDLALADLTALHDVVRRGRPGEVASQPSYWRAVAGVSPAVKEGGKRRSVRYTDESGAVRGVLTFSLESAPGSRSTLRVHTLAADGVDAYAALWRFALEHDLVGTVRAGLLSADEPLRWMIADQRAAEVTESDHHWLRVLDVARCLTSRTYRAPGEVVLDVADPLGLAAGRWRFAVDGDGVASVTLAAAAGVDADGVAVDGAGADSGSGDDGGVVDGARDASAGDVPEVRLGVAELSAILLGGVRAGTLRAAGRLTADDATAAWLDLTFAPLAAPRLSLEY</sequence>
<protein>
    <recommendedName>
        <fullName evidence="6">GNAT family N-acetyltransferase</fullName>
    </recommendedName>
</protein>
<comment type="caution">
    <text evidence="4">The sequence shown here is derived from an EMBL/GenBank/DDBJ whole genome shotgun (WGS) entry which is preliminary data.</text>
</comment>
<evidence type="ECO:0000313" key="4">
    <source>
        <dbReference type="EMBL" id="GMA33241.1"/>
    </source>
</evidence>
<dbReference type="PANTHER" id="PTHR37817">
    <property type="entry name" value="N-ACETYLTRANSFERASE EIS"/>
    <property type="match status" value="1"/>
</dbReference>
<dbReference type="SUPFAM" id="SSF55729">
    <property type="entry name" value="Acyl-CoA N-acyltransferases (Nat)"/>
    <property type="match status" value="1"/>
</dbReference>